<dbReference type="InterPro" id="IPR007177">
    <property type="entry name" value="Tsr3_C"/>
</dbReference>
<evidence type="ECO:0000256" key="4">
    <source>
        <dbReference type="ARBA" id="ARBA00022679"/>
    </source>
</evidence>
<dbReference type="InParanoid" id="A0A7N2LZH9"/>
<dbReference type="Gramene" id="QL06p050567:mrna">
    <property type="protein sequence ID" value="QL06p050567:mrna"/>
    <property type="gene ID" value="QL06p050567"/>
</dbReference>
<dbReference type="GO" id="GO:0030490">
    <property type="term" value="P:maturation of SSU-rRNA"/>
    <property type="evidence" value="ECO:0007669"/>
    <property type="project" value="TreeGrafter"/>
</dbReference>
<organism evidence="10 11">
    <name type="scientific">Quercus lobata</name>
    <name type="common">Valley oak</name>
    <dbReference type="NCBI Taxonomy" id="97700"/>
    <lineage>
        <taxon>Eukaryota</taxon>
        <taxon>Viridiplantae</taxon>
        <taxon>Streptophyta</taxon>
        <taxon>Embryophyta</taxon>
        <taxon>Tracheophyta</taxon>
        <taxon>Spermatophyta</taxon>
        <taxon>Magnoliopsida</taxon>
        <taxon>eudicotyledons</taxon>
        <taxon>Gunneridae</taxon>
        <taxon>Pentapetalae</taxon>
        <taxon>rosids</taxon>
        <taxon>fabids</taxon>
        <taxon>Fagales</taxon>
        <taxon>Fagaceae</taxon>
        <taxon>Quercus</taxon>
    </lineage>
</organism>
<dbReference type="Pfam" id="PF04034">
    <property type="entry name" value="Ribo_biogen_C"/>
    <property type="match status" value="1"/>
</dbReference>
<dbReference type="EnsemblPlants" id="QL06p050567:mrna">
    <property type="protein sequence ID" value="QL06p050567:mrna"/>
    <property type="gene ID" value="QL06p050567"/>
</dbReference>
<evidence type="ECO:0000256" key="5">
    <source>
        <dbReference type="ARBA" id="ARBA00022691"/>
    </source>
</evidence>
<dbReference type="GO" id="GO:1904047">
    <property type="term" value="F:S-adenosyl-L-methionine binding"/>
    <property type="evidence" value="ECO:0007669"/>
    <property type="project" value="UniProtKB-UniRule"/>
</dbReference>
<dbReference type="Pfam" id="PF04068">
    <property type="entry name" value="Fer4_RLI"/>
    <property type="match status" value="1"/>
</dbReference>
<dbReference type="AlphaFoldDB" id="A0A7N2LZH9"/>
<accession>A0A7N2LZH9</accession>
<dbReference type="EC" id="2.5.1.157" evidence="6"/>
<dbReference type="FunCoup" id="A0A7N2LZH9">
    <property type="interactions" value="2694"/>
</dbReference>
<evidence type="ECO:0000313" key="11">
    <source>
        <dbReference type="Proteomes" id="UP000594261"/>
    </source>
</evidence>
<feature type="compositionally biased region" description="Basic residues" evidence="7">
    <location>
        <begin position="1"/>
        <end position="19"/>
    </location>
</feature>
<dbReference type="OMA" id="KCENSAD"/>
<evidence type="ECO:0000256" key="3">
    <source>
        <dbReference type="ARBA" id="ARBA00022552"/>
    </source>
</evidence>
<reference evidence="10" key="2">
    <citation type="submission" date="2021-01" db="UniProtKB">
        <authorList>
            <consortium name="EnsemblPlants"/>
        </authorList>
    </citation>
    <scope>IDENTIFICATION</scope>
</reference>
<comment type="caution">
    <text evidence="6">Lacks conserved residue(s) required for the propagation of feature annotation.</text>
</comment>
<dbReference type="HAMAP" id="MF_01116">
    <property type="entry name" value="TSR3"/>
    <property type="match status" value="1"/>
</dbReference>
<dbReference type="PANTHER" id="PTHR20426:SF0">
    <property type="entry name" value="18S RRNA AMINOCARBOXYPROPYLTRANSFERASE"/>
    <property type="match status" value="1"/>
</dbReference>
<evidence type="ECO:0000256" key="7">
    <source>
        <dbReference type="SAM" id="MobiDB-lite"/>
    </source>
</evidence>
<sequence>MGRNNKTSRNKNLHSHRGQSSRTHQLQREDESLPSNQVPEEEPAGPTIQLAMWDFGQCDAKRCTGRKLSRFGLLKESLWEEVRHWCNGKCHPLKQCVEGSSKRINLSKVVELRVNNGFGGIVLSPVGTKCVSREDHSLMKRKGLAVVDCSWARLSDVPFVKLRCAAPRLLPLGMYLAFKVLARIEEVPWLVAANPVNYGRPCQLSCVEALSAALIICGEEETANLLLGKFKWGHAFLSLNRELLKAYSECENSADIISVQNSWLSQESQVPKVLPEVEGTDVASHSEDENSCDSEDGLPPLERNMNHMNLQESDEESE</sequence>
<dbReference type="Proteomes" id="UP000594261">
    <property type="component" value="Chromosome 6"/>
</dbReference>
<keyword evidence="1" id="KW-0963">Cytoplasm</keyword>
<feature type="binding site" evidence="6">
    <location>
        <position position="64"/>
    </location>
    <ligand>
        <name>S-adenosyl-L-methionine</name>
        <dbReference type="ChEBI" id="CHEBI:59789"/>
    </ligand>
</feature>
<reference evidence="10 11" key="1">
    <citation type="journal article" date="2016" name="G3 (Bethesda)">
        <title>First Draft Assembly and Annotation of the Genome of a California Endemic Oak Quercus lobata Nee (Fagaceae).</title>
        <authorList>
            <person name="Sork V.L."/>
            <person name="Fitz-Gibbon S.T."/>
            <person name="Puiu D."/>
            <person name="Crepeau M."/>
            <person name="Gugger P.F."/>
            <person name="Sherman R."/>
            <person name="Stevens K."/>
            <person name="Langley C.H."/>
            <person name="Pellegrini M."/>
            <person name="Salzberg S.L."/>
        </authorList>
    </citation>
    <scope>NUCLEOTIDE SEQUENCE [LARGE SCALE GENOMIC DNA]</scope>
    <source>
        <strain evidence="10 11">cv. SW786</strain>
    </source>
</reference>
<feature type="domain" description="RNase L inhibitor RLI-like possible metal-binding" evidence="9">
    <location>
        <begin position="49"/>
        <end position="75"/>
    </location>
</feature>
<feature type="domain" description="16S/18S rRNA aminocarboxypropyltransferase Tsr3 C-terminal" evidence="8">
    <location>
        <begin position="121"/>
        <end position="264"/>
    </location>
</feature>
<evidence type="ECO:0000256" key="2">
    <source>
        <dbReference type="ARBA" id="ARBA00022517"/>
    </source>
</evidence>
<comment type="function">
    <text evidence="6">Aminocarboxypropyltransferase that catalyzes the aminocarboxypropyl transfer on pseudouridine in 18S rRNA. It constitutes the last step in biosynthesis of the hypermodified N1-methyl-N3-(3-amino-3-carboxypropyl) pseudouridine (m1acp3-Psi).</text>
</comment>
<protein>
    <recommendedName>
        <fullName evidence="6">18S rRNA aminocarboxypropyltransferase</fullName>
        <ecNumber evidence="6">2.5.1.157</ecNumber>
    </recommendedName>
</protein>
<comment type="catalytic activity">
    <reaction evidence="6">
        <text>an N(1)-methylpseudouridine in rRNA + S-adenosyl-L-methionine = N(1)-methyl-N(3)-[(3S)-3-amino-3-carboxypropyl]pseudouridine in rRNA + S-methyl-5'-thioadenosine + H(+)</text>
        <dbReference type="Rhea" id="RHEA:63296"/>
        <dbReference type="Rhea" id="RHEA-COMP:11634"/>
        <dbReference type="Rhea" id="RHEA-COMP:16310"/>
        <dbReference type="ChEBI" id="CHEBI:15378"/>
        <dbReference type="ChEBI" id="CHEBI:17509"/>
        <dbReference type="ChEBI" id="CHEBI:59789"/>
        <dbReference type="ChEBI" id="CHEBI:74890"/>
        <dbReference type="ChEBI" id="CHEBI:146234"/>
        <dbReference type="EC" id="2.5.1.157"/>
    </reaction>
</comment>
<evidence type="ECO:0000256" key="6">
    <source>
        <dbReference type="HAMAP-Rule" id="MF_03146"/>
    </source>
</evidence>
<dbReference type="InterPro" id="IPR022968">
    <property type="entry name" value="Tsr3-like"/>
</dbReference>
<name>A0A7N2LZH9_QUELO</name>
<proteinExistence type="inferred from homology"/>
<comment type="similarity">
    <text evidence="6">Belongs to the TDD superfamily. TSR3 family.</text>
</comment>
<dbReference type="GO" id="GO:0000455">
    <property type="term" value="P:enzyme-directed rRNA pseudouridine synthesis"/>
    <property type="evidence" value="ECO:0007669"/>
    <property type="project" value="UniProtKB-UniRule"/>
</dbReference>
<keyword evidence="5 6" id="KW-0949">S-adenosyl-L-methionine</keyword>
<evidence type="ECO:0000313" key="10">
    <source>
        <dbReference type="EnsemblPlants" id="QL06p050567:mrna"/>
    </source>
</evidence>
<evidence type="ECO:0000256" key="1">
    <source>
        <dbReference type="ARBA" id="ARBA00022490"/>
    </source>
</evidence>
<keyword evidence="11" id="KW-1185">Reference proteome</keyword>
<keyword evidence="3 6" id="KW-0698">rRNA processing</keyword>
<dbReference type="InterPro" id="IPR007209">
    <property type="entry name" value="RNaseL-inhib-like_metal-bd_dom"/>
</dbReference>
<dbReference type="PANTHER" id="PTHR20426">
    <property type="entry name" value="RIBOSOME BIOGENESIS PROTEIN TSR3 HOMOLOG"/>
    <property type="match status" value="1"/>
</dbReference>
<feature type="binding site" evidence="6">
    <location>
        <position position="147"/>
    </location>
    <ligand>
        <name>S-adenosyl-L-methionine</name>
        <dbReference type="ChEBI" id="CHEBI:59789"/>
    </ligand>
</feature>
<feature type="region of interest" description="Disordered" evidence="7">
    <location>
        <begin position="1"/>
        <end position="44"/>
    </location>
</feature>
<feature type="region of interest" description="Disordered" evidence="7">
    <location>
        <begin position="274"/>
        <end position="318"/>
    </location>
</feature>
<dbReference type="GO" id="GO:0106388">
    <property type="term" value="F:rRNA small subunit aminocarboxypropyltransferase activity"/>
    <property type="evidence" value="ECO:0007669"/>
    <property type="project" value="UniProtKB-EC"/>
</dbReference>
<evidence type="ECO:0000259" key="8">
    <source>
        <dbReference type="Pfam" id="PF04034"/>
    </source>
</evidence>
<dbReference type="EMBL" id="LRBV02000006">
    <property type="status" value="NOT_ANNOTATED_CDS"/>
    <property type="molecule type" value="Genomic_DNA"/>
</dbReference>
<keyword evidence="4 6" id="KW-0808">Transferase</keyword>
<evidence type="ECO:0000259" key="9">
    <source>
        <dbReference type="Pfam" id="PF04068"/>
    </source>
</evidence>
<keyword evidence="2 6" id="KW-0690">Ribosome biogenesis</keyword>